<organism evidence="1 2">
    <name type="scientific">Cuscuta europaea</name>
    <name type="common">European dodder</name>
    <dbReference type="NCBI Taxonomy" id="41803"/>
    <lineage>
        <taxon>Eukaryota</taxon>
        <taxon>Viridiplantae</taxon>
        <taxon>Streptophyta</taxon>
        <taxon>Embryophyta</taxon>
        <taxon>Tracheophyta</taxon>
        <taxon>Spermatophyta</taxon>
        <taxon>Magnoliopsida</taxon>
        <taxon>eudicotyledons</taxon>
        <taxon>Gunneridae</taxon>
        <taxon>Pentapetalae</taxon>
        <taxon>asterids</taxon>
        <taxon>lamiids</taxon>
        <taxon>Solanales</taxon>
        <taxon>Convolvulaceae</taxon>
        <taxon>Cuscuteae</taxon>
        <taxon>Cuscuta</taxon>
        <taxon>Cuscuta subgen. Cuscuta</taxon>
    </lineage>
</organism>
<gene>
    <name evidence="1" type="ORF">CEURO_LOCUS17945</name>
</gene>
<keyword evidence="2" id="KW-1185">Reference proteome</keyword>
<comment type="caution">
    <text evidence="1">The sequence shown here is derived from an EMBL/GenBank/DDBJ whole genome shotgun (WGS) entry which is preliminary data.</text>
</comment>
<accession>A0A9P0ZMV0</accession>
<evidence type="ECO:0000313" key="1">
    <source>
        <dbReference type="EMBL" id="CAH9108034.1"/>
    </source>
</evidence>
<sequence length="307" mass="34426">MAEASTIDVLCDDFVRKMRELLGPPDVHSFVTALNRTLNLAFDEFKDSKDTEECRTYLQNCYRLAVVKDRDFKRRIPVGDAELIQDELIRLNQSCKKGISLPDEDTALQWPVKNDTLFCLLIRGQDGHTDTRSILVNVGMEDEEKNGIVIPVLTPKLFQACISILCVIHQCHRNLEHARLGGNVVKACSIKASKETEDNWAIHAHSGLKFVANFIHHMKPESPAKPRMPAIHHVLMIAYRMDQYLDADSKTPAVKKGKFSTLESVFQSTGLTMEDMESCIQLIVPSQWGTQFAGMASAPAQTSGNQK</sequence>
<protein>
    <submittedName>
        <fullName evidence="1">Uncharacterized protein</fullName>
    </submittedName>
</protein>
<dbReference type="AlphaFoldDB" id="A0A9P0ZMV0"/>
<dbReference type="Proteomes" id="UP001152484">
    <property type="component" value="Unassembled WGS sequence"/>
</dbReference>
<name>A0A9P0ZMV0_CUSEU</name>
<dbReference type="EMBL" id="CAMAPE010000051">
    <property type="protein sequence ID" value="CAH9108034.1"/>
    <property type="molecule type" value="Genomic_DNA"/>
</dbReference>
<reference evidence="1" key="1">
    <citation type="submission" date="2022-07" db="EMBL/GenBank/DDBJ databases">
        <authorList>
            <person name="Macas J."/>
            <person name="Novak P."/>
            <person name="Neumann P."/>
        </authorList>
    </citation>
    <scope>NUCLEOTIDE SEQUENCE</scope>
</reference>
<proteinExistence type="predicted"/>
<dbReference type="OrthoDB" id="10307121at2759"/>
<evidence type="ECO:0000313" key="2">
    <source>
        <dbReference type="Proteomes" id="UP001152484"/>
    </source>
</evidence>